<evidence type="ECO:0000313" key="3">
    <source>
        <dbReference type="Proteomes" id="UP001419268"/>
    </source>
</evidence>
<keyword evidence="3" id="KW-1185">Reference proteome</keyword>
<feature type="region of interest" description="Disordered" evidence="1">
    <location>
        <begin position="46"/>
        <end position="66"/>
    </location>
</feature>
<protein>
    <submittedName>
        <fullName evidence="2">Uncharacterized protein</fullName>
    </submittedName>
</protein>
<feature type="region of interest" description="Disordered" evidence="1">
    <location>
        <begin position="1"/>
        <end position="22"/>
    </location>
</feature>
<evidence type="ECO:0000256" key="1">
    <source>
        <dbReference type="SAM" id="MobiDB-lite"/>
    </source>
</evidence>
<dbReference type="EMBL" id="JBBNAG010000011">
    <property type="protein sequence ID" value="KAK9094280.1"/>
    <property type="molecule type" value="Genomic_DNA"/>
</dbReference>
<sequence>MAVIWSIGHDAGGAGDSGETLGSKEIHIPRQGEMTRVESLRDVVEEGKRFSNEENDPMTSKELKEEPYEVEISCTVL</sequence>
<gene>
    <name evidence="2" type="ORF">Scep_025749</name>
</gene>
<dbReference type="AlphaFoldDB" id="A0AAP0ELB7"/>
<comment type="caution">
    <text evidence="2">The sequence shown here is derived from an EMBL/GenBank/DDBJ whole genome shotgun (WGS) entry which is preliminary data.</text>
</comment>
<organism evidence="2 3">
    <name type="scientific">Stephania cephalantha</name>
    <dbReference type="NCBI Taxonomy" id="152367"/>
    <lineage>
        <taxon>Eukaryota</taxon>
        <taxon>Viridiplantae</taxon>
        <taxon>Streptophyta</taxon>
        <taxon>Embryophyta</taxon>
        <taxon>Tracheophyta</taxon>
        <taxon>Spermatophyta</taxon>
        <taxon>Magnoliopsida</taxon>
        <taxon>Ranunculales</taxon>
        <taxon>Menispermaceae</taxon>
        <taxon>Menispermoideae</taxon>
        <taxon>Cissampelideae</taxon>
        <taxon>Stephania</taxon>
    </lineage>
</organism>
<accession>A0AAP0ELB7</accession>
<proteinExistence type="predicted"/>
<dbReference type="Proteomes" id="UP001419268">
    <property type="component" value="Unassembled WGS sequence"/>
</dbReference>
<evidence type="ECO:0000313" key="2">
    <source>
        <dbReference type="EMBL" id="KAK9094280.1"/>
    </source>
</evidence>
<name>A0AAP0ELB7_9MAGN</name>
<reference evidence="2 3" key="1">
    <citation type="submission" date="2024-01" db="EMBL/GenBank/DDBJ databases">
        <title>Genome assemblies of Stephania.</title>
        <authorList>
            <person name="Yang L."/>
        </authorList>
    </citation>
    <scope>NUCLEOTIDE SEQUENCE [LARGE SCALE GENOMIC DNA]</scope>
    <source>
        <strain evidence="2">JXDWG</strain>
        <tissue evidence="2">Leaf</tissue>
    </source>
</reference>